<comment type="catalytic activity">
    <reaction evidence="13 14">
        <text>a very-long-chain (3R)-3-hydroxyacyl-CoA = a very-long-chain (2E)-enoyl-CoA + H2O</text>
        <dbReference type="Rhea" id="RHEA:45812"/>
        <dbReference type="ChEBI" id="CHEBI:15377"/>
        <dbReference type="ChEBI" id="CHEBI:83728"/>
        <dbReference type="ChEBI" id="CHEBI:85440"/>
        <dbReference type="EC" id="4.2.1.134"/>
    </reaction>
</comment>
<evidence type="ECO:0000256" key="11">
    <source>
        <dbReference type="ARBA" id="ARBA00023160"/>
    </source>
</evidence>
<accession>A0A5N6Z492</accession>
<dbReference type="OrthoDB" id="46988at2759"/>
<evidence type="ECO:0000256" key="7">
    <source>
        <dbReference type="ARBA" id="ARBA00022832"/>
    </source>
</evidence>
<keyword evidence="12 14" id="KW-0456">Lyase</keyword>
<comment type="subcellular location">
    <subcellularLocation>
        <location evidence="14">Endoplasmic reticulum membrane</location>
        <topology evidence="14">Multi-pass membrane protein</topology>
    </subcellularLocation>
    <subcellularLocation>
        <location evidence="1">Membrane</location>
        <topology evidence="1">Multi-pass membrane protein</topology>
    </subcellularLocation>
</comment>
<evidence type="ECO:0000256" key="1">
    <source>
        <dbReference type="ARBA" id="ARBA00004141"/>
    </source>
</evidence>
<dbReference type="AlphaFoldDB" id="A0A5N6Z492"/>
<dbReference type="InterPro" id="IPR007482">
    <property type="entry name" value="Tyr_Pase-like_PTPLA"/>
</dbReference>
<comment type="caution">
    <text evidence="14">Lacks conserved residue(s) required for the propagation of feature annotation.</text>
</comment>
<keyword evidence="16" id="KW-1185">Reference proteome</keyword>
<evidence type="ECO:0000256" key="5">
    <source>
        <dbReference type="ARBA" id="ARBA00022516"/>
    </source>
</evidence>
<keyword evidence="8 14" id="KW-1133">Transmembrane helix</keyword>
<comment type="pathway">
    <text evidence="2 14">Lipid metabolism; fatty acid biosynthesis.</text>
</comment>
<evidence type="ECO:0000256" key="14">
    <source>
        <dbReference type="RuleBase" id="RU363109"/>
    </source>
</evidence>
<evidence type="ECO:0000256" key="4">
    <source>
        <dbReference type="ARBA" id="ARBA00013122"/>
    </source>
</evidence>
<keyword evidence="6 14" id="KW-0812">Transmembrane</keyword>
<evidence type="ECO:0000256" key="12">
    <source>
        <dbReference type="ARBA" id="ARBA00023239"/>
    </source>
</evidence>
<organism evidence="15 16">
    <name type="scientific">Aspergillus coremiiformis</name>
    <dbReference type="NCBI Taxonomy" id="138285"/>
    <lineage>
        <taxon>Eukaryota</taxon>
        <taxon>Fungi</taxon>
        <taxon>Dikarya</taxon>
        <taxon>Ascomycota</taxon>
        <taxon>Pezizomycotina</taxon>
        <taxon>Eurotiomycetes</taxon>
        <taxon>Eurotiomycetidae</taxon>
        <taxon>Eurotiales</taxon>
        <taxon>Aspergillaceae</taxon>
        <taxon>Aspergillus</taxon>
        <taxon>Aspergillus subgen. Circumdati</taxon>
    </lineage>
</organism>
<evidence type="ECO:0000256" key="3">
    <source>
        <dbReference type="ARBA" id="ARBA00007811"/>
    </source>
</evidence>
<feature type="transmembrane region" description="Helical" evidence="14">
    <location>
        <begin position="56"/>
        <end position="79"/>
    </location>
</feature>
<evidence type="ECO:0000256" key="10">
    <source>
        <dbReference type="ARBA" id="ARBA00023136"/>
    </source>
</evidence>
<dbReference type="Pfam" id="PF04387">
    <property type="entry name" value="PTPLA"/>
    <property type="match status" value="1"/>
</dbReference>
<dbReference type="GO" id="GO:0030497">
    <property type="term" value="P:fatty acid elongation"/>
    <property type="evidence" value="ECO:0007669"/>
    <property type="project" value="TreeGrafter"/>
</dbReference>
<evidence type="ECO:0000256" key="13">
    <source>
        <dbReference type="ARBA" id="ARBA00036671"/>
    </source>
</evidence>
<keyword evidence="10 14" id="KW-0472">Membrane</keyword>
<dbReference type="EC" id="4.2.1.134" evidence="4 14"/>
<dbReference type="UniPathway" id="UPA00094"/>
<name>A0A5N6Z492_9EURO</name>
<protein>
    <recommendedName>
        <fullName evidence="4 14">Very-long-chain (3R)-3-hydroxyacyl-CoA dehydratase</fullName>
        <ecNumber evidence="4 14">4.2.1.134</ecNumber>
    </recommendedName>
</protein>
<feature type="transmembrane region" description="Helical" evidence="14">
    <location>
        <begin position="199"/>
        <end position="221"/>
    </location>
</feature>
<dbReference type="GO" id="GO:0042761">
    <property type="term" value="P:very long-chain fatty acid biosynthetic process"/>
    <property type="evidence" value="ECO:0007669"/>
    <property type="project" value="TreeGrafter"/>
</dbReference>
<dbReference type="GO" id="GO:0102158">
    <property type="term" value="F:very-long-chain (3R)-3-hydroxyacyl-CoA dehydratase activity"/>
    <property type="evidence" value="ECO:0007669"/>
    <property type="project" value="UniProtKB-EC"/>
</dbReference>
<dbReference type="Proteomes" id="UP000327118">
    <property type="component" value="Unassembled WGS sequence"/>
</dbReference>
<keyword evidence="7 14" id="KW-0276">Fatty acid metabolism</keyword>
<gene>
    <name evidence="15" type="ORF">BDV28DRAFT_31168</name>
</gene>
<dbReference type="GO" id="GO:0005789">
    <property type="term" value="C:endoplasmic reticulum membrane"/>
    <property type="evidence" value="ECO:0007669"/>
    <property type="project" value="UniProtKB-SubCell"/>
</dbReference>
<keyword evidence="11 14" id="KW-0275">Fatty acid biosynthesis</keyword>
<comment type="similarity">
    <text evidence="3 14">Belongs to the very long-chain fatty acids dehydratase HACD family.</text>
</comment>
<evidence type="ECO:0000256" key="2">
    <source>
        <dbReference type="ARBA" id="ARBA00005194"/>
    </source>
</evidence>
<reference evidence="16" key="1">
    <citation type="submission" date="2019-04" db="EMBL/GenBank/DDBJ databases">
        <title>Friends and foes A comparative genomics studyof 23 Aspergillus species from section Flavi.</title>
        <authorList>
            <consortium name="DOE Joint Genome Institute"/>
            <person name="Kjaerbolling I."/>
            <person name="Vesth T."/>
            <person name="Frisvad J.C."/>
            <person name="Nybo J.L."/>
            <person name="Theobald S."/>
            <person name="Kildgaard S."/>
            <person name="Isbrandt T."/>
            <person name="Kuo A."/>
            <person name="Sato A."/>
            <person name="Lyhne E.K."/>
            <person name="Kogle M.E."/>
            <person name="Wiebenga A."/>
            <person name="Kun R.S."/>
            <person name="Lubbers R.J."/>
            <person name="Makela M.R."/>
            <person name="Barry K."/>
            <person name="Chovatia M."/>
            <person name="Clum A."/>
            <person name="Daum C."/>
            <person name="Haridas S."/>
            <person name="He G."/>
            <person name="LaButti K."/>
            <person name="Lipzen A."/>
            <person name="Mondo S."/>
            <person name="Riley R."/>
            <person name="Salamov A."/>
            <person name="Simmons B.A."/>
            <person name="Magnuson J.K."/>
            <person name="Henrissat B."/>
            <person name="Mortensen U.H."/>
            <person name="Larsen T.O."/>
            <person name="Devries R.P."/>
            <person name="Grigoriev I.V."/>
            <person name="Machida M."/>
            <person name="Baker S.E."/>
            <person name="Andersen M.R."/>
        </authorList>
    </citation>
    <scope>NUCLEOTIDE SEQUENCE [LARGE SCALE GENOMIC DNA]</scope>
    <source>
        <strain evidence="16">CBS 553.77</strain>
    </source>
</reference>
<dbReference type="GO" id="GO:0030148">
    <property type="term" value="P:sphingolipid biosynthetic process"/>
    <property type="evidence" value="ECO:0007669"/>
    <property type="project" value="TreeGrafter"/>
</dbReference>
<keyword evidence="5 14" id="KW-0444">Lipid biosynthesis</keyword>
<keyword evidence="14" id="KW-0256">Endoplasmic reticulum</keyword>
<dbReference type="PANTHER" id="PTHR11035">
    <property type="entry name" value="VERY-LONG-CHAIN (3R)-3-HYDROXYACYL-COA DEHYDRATASE"/>
    <property type="match status" value="1"/>
</dbReference>
<sequence>MSSKPTTPRGPRGLTKLYLLGYNAISFSLWATCTLRGCYLLAINPAEDIPTTFNDIFWPLLTTTQTLAVLEILHSLLGIVRAPVTTTAMQVASRLLLVWGVMFLFHEKGDGAGIVGAPSEVVKVGDYAFLGCLSAWGVTECIRYGFFALQVLGTGVPRWWTWLRYNTFYVLYPLGITSECVLVVKALKPAAELNPLYQWFLIVVLGIYVPGSYILYTHMIAQRKKALRKRAE</sequence>
<evidence type="ECO:0000256" key="9">
    <source>
        <dbReference type="ARBA" id="ARBA00023098"/>
    </source>
</evidence>
<evidence type="ECO:0000256" key="6">
    <source>
        <dbReference type="ARBA" id="ARBA00022692"/>
    </source>
</evidence>
<dbReference type="EMBL" id="ML739202">
    <property type="protein sequence ID" value="KAE8350810.1"/>
    <property type="molecule type" value="Genomic_DNA"/>
</dbReference>
<evidence type="ECO:0000256" key="8">
    <source>
        <dbReference type="ARBA" id="ARBA00022989"/>
    </source>
</evidence>
<evidence type="ECO:0000313" key="15">
    <source>
        <dbReference type="EMBL" id="KAE8350810.1"/>
    </source>
</evidence>
<comment type="function">
    <text evidence="14">Catalyzes the third of the four reactions of the long-chain fatty acids elongation cycle. This endoplasmic reticulum-bound enzymatic process, allows the addition of two carbons to the chain of long- and very long-chain fatty acids/VLCFAs per cycle. This enzyme catalyzes the dehydration of the 3-hydroxyacyl-CoA intermediate into trans-2,3-enoyl-CoA, within each cycle of fatty acid elongation. Thereby, it participates to the production of VLCFAs of different chain lengths that are involved in multiple biological processes as precursors of membrane lipids and lipid mediators.</text>
</comment>
<evidence type="ECO:0000313" key="16">
    <source>
        <dbReference type="Proteomes" id="UP000327118"/>
    </source>
</evidence>
<dbReference type="PANTHER" id="PTHR11035:SF3">
    <property type="entry name" value="VERY-LONG-CHAIN (3R)-3-HYDROXYACYL-COA DEHYDRATASE"/>
    <property type="match status" value="1"/>
</dbReference>
<feature type="transmembrane region" description="Helical" evidence="14">
    <location>
        <begin position="167"/>
        <end position="187"/>
    </location>
</feature>
<proteinExistence type="inferred from homology"/>
<feature type="transmembrane region" description="Helical" evidence="14">
    <location>
        <begin position="20"/>
        <end position="44"/>
    </location>
</feature>
<keyword evidence="9 14" id="KW-0443">Lipid metabolism</keyword>